<dbReference type="WBParaSite" id="RSKR_0000993900.1">
    <property type="protein sequence ID" value="RSKR_0000993900.1"/>
    <property type="gene ID" value="RSKR_0000993900"/>
</dbReference>
<name>A0AC35UAI6_9BILA</name>
<evidence type="ECO:0000313" key="1">
    <source>
        <dbReference type="Proteomes" id="UP000095286"/>
    </source>
</evidence>
<organism evidence="1 2">
    <name type="scientific">Rhabditophanes sp. KR3021</name>
    <dbReference type="NCBI Taxonomy" id="114890"/>
    <lineage>
        <taxon>Eukaryota</taxon>
        <taxon>Metazoa</taxon>
        <taxon>Ecdysozoa</taxon>
        <taxon>Nematoda</taxon>
        <taxon>Chromadorea</taxon>
        <taxon>Rhabditida</taxon>
        <taxon>Tylenchina</taxon>
        <taxon>Panagrolaimomorpha</taxon>
        <taxon>Strongyloidoidea</taxon>
        <taxon>Alloionematidae</taxon>
        <taxon>Rhabditophanes</taxon>
    </lineage>
</organism>
<evidence type="ECO:0000313" key="2">
    <source>
        <dbReference type="WBParaSite" id="RSKR_0000993900.1"/>
    </source>
</evidence>
<dbReference type="Proteomes" id="UP000095286">
    <property type="component" value="Unplaced"/>
</dbReference>
<protein>
    <submittedName>
        <fullName evidence="2">Ceramide glucosyltransferase</fullName>
    </submittedName>
</protein>
<sequence>MILAKLIRTNVTSRLPLERAFFTPTTTYEIRSSTQNDRDKMVDMLSNEFHDDEPITQLLKLSRKVMRPTYEHILKSKLYMDNSFCAFTQEDEMIGIFICGIKSTLPKYKSLMGKEDDTFYENYIRKHPETYPLFGVLGKCKEDYWNDNPRIHTMVRSDIMVIKEKHRGMGIAQKFNEKMFRVLRERYPELQGVIGEWPWNLLRFFDNLPDNTSFLNLLSIAILLFVGGLYVLHLISFFYAKYRLHKPCQPSSKKIGVSIIKPLVGVDNNLEQNLESFFQLNYLNYELLFCLNDAKDSAYPIVKKLCKKYRNVTSKIYLGGEFVGLNPKINNMMPAYRNSINPLVLVSDSGMYMRPDALTDMVACMKDSYALVTQQPYCKIREGFGANLEMVYFGTAHARIYGAGNCLGFTCSTGMSSLMRRKALEECGGLEAFSPYLAEDYFIGLAFANAGYGSSISHLPGLQNSCITEMKAFNDRISRWIQLRTRMLIHTILLEPIQECFLSGFLSAAAINHLFGVNYCVYFVGHVAYWCFWDYVLFNIVENGKLPFSISKFLLLWTCRELLAFPLYLRALFNSKIIWKTGTFQLEWGGRIRKV</sequence>
<accession>A0AC35UAI6</accession>
<reference evidence="2" key="1">
    <citation type="submission" date="2016-11" db="UniProtKB">
        <authorList>
            <consortium name="WormBaseParasite"/>
        </authorList>
    </citation>
    <scope>IDENTIFICATION</scope>
    <source>
        <strain evidence="2">KR3021</strain>
    </source>
</reference>
<proteinExistence type="predicted"/>